<evidence type="ECO:0000256" key="1">
    <source>
        <dbReference type="SAM" id="MobiDB-lite"/>
    </source>
</evidence>
<evidence type="ECO:0000313" key="2">
    <source>
        <dbReference type="EMBL" id="OBZ66841.1"/>
    </source>
</evidence>
<organism evidence="2 3">
    <name type="scientific">Grifola frondosa</name>
    <name type="common">Maitake</name>
    <name type="synonym">Polyporus frondosus</name>
    <dbReference type="NCBI Taxonomy" id="5627"/>
    <lineage>
        <taxon>Eukaryota</taxon>
        <taxon>Fungi</taxon>
        <taxon>Dikarya</taxon>
        <taxon>Basidiomycota</taxon>
        <taxon>Agaricomycotina</taxon>
        <taxon>Agaricomycetes</taxon>
        <taxon>Polyporales</taxon>
        <taxon>Grifolaceae</taxon>
        <taxon>Grifola</taxon>
    </lineage>
</organism>
<dbReference type="OrthoDB" id="2150628at2759"/>
<reference evidence="2 3" key="1">
    <citation type="submission" date="2016-03" db="EMBL/GenBank/DDBJ databases">
        <title>Whole genome sequencing of Grifola frondosa 9006-11.</title>
        <authorList>
            <person name="Min B."/>
            <person name="Park H."/>
            <person name="Kim J.-G."/>
            <person name="Cho H."/>
            <person name="Oh Y.-L."/>
            <person name="Kong W.-S."/>
            <person name="Choi I.-G."/>
        </authorList>
    </citation>
    <scope>NUCLEOTIDE SEQUENCE [LARGE SCALE GENOMIC DNA]</scope>
    <source>
        <strain evidence="2 3">9006-11</strain>
    </source>
</reference>
<comment type="caution">
    <text evidence="2">The sequence shown here is derived from an EMBL/GenBank/DDBJ whole genome shotgun (WGS) entry which is preliminary data.</text>
</comment>
<dbReference type="STRING" id="5627.A0A1C7LQ14"/>
<gene>
    <name evidence="2" type="ORF">A0H81_13291</name>
</gene>
<protein>
    <submittedName>
        <fullName evidence="2">Uncharacterized protein</fullName>
    </submittedName>
</protein>
<name>A0A1C7LQ14_GRIFR</name>
<keyword evidence="3" id="KW-1185">Reference proteome</keyword>
<feature type="region of interest" description="Disordered" evidence="1">
    <location>
        <begin position="1"/>
        <end position="22"/>
    </location>
</feature>
<sequence length="93" mass="10358">MRSSGAAAVNEPEGAFEFEDGEMVPMSDEEVFGAHERLVDAGAIEDEEDVVGPKFVPITPIMRFVMREVVQEYYGDDDQTVSEYASLSEVDEY</sequence>
<dbReference type="EMBL" id="LUGG01000027">
    <property type="protein sequence ID" value="OBZ66841.1"/>
    <property type="molecule type" value="Genomic_DNA"/>
</dbReference>
<dbReference type="AlphaFoldDB" id="A0A1C7LQ14"/>
<dbReference type="Proteomes" id="UP000092993">
    <property type="component" value="Unassembled WGS sequence"/>
</dbReference>
<evidence type="ECO:0000313" key="3">
    <source>
        <dbReference type="Proteomes" id="UP000092993"/>
    </source>
</evidence>
<proteinExistence type="predicted"/>
<accession>A0A1C7LQ14</accession>